<dbReference type="Proteomes" id="UP001058167">
    <property type="component" value="Unassembled WGS sequence"/>
</dbReference>
<evidence type="ECO:0000313" key="4">
    <source>
        <dbReference type="Proteomes" id="UP001165145"/>
    </source>
</evidence>
<dbReference type="AlphaFoldDB" id="A0AAI9PD39"/>
<reference evidence="2" key="2">
    <citation type="submission" date="2023-02" db="EMBL/GenBank/DDBJ databases">
        <title>Pectobacterium carotovorum subsp. carotovorum NBRC 12380.</title>
        <authorList>
            <person name="Ichikawa N."/>
            <person name="Sato H."/>
            <person name="Tonouchi N."/>
        </authorList>
    </citation>
    <scope>NUCLEOTIDE SEQUENCE</scope>
    <source>
        <strain evidence="2">NBRC 12380</strain>
    </source>
</reference>
<dbReference type="Proteomes" id="UP001165145">
    <property type="component" value="Unassembled WGS sequence"/>
</dbReference>
<organism evidence="2 4">
    <name type="scientific">Pectobacterium carotovorum subsp. carotovorum</name>
    <name type="common">Erwinia carotovora subsp. carotovora</name>
    <dbReference type="NCBI Taxonomy" id="555"/>
    <lineage>
        <taxon>Bacteria</taxon>
        <taxon>Pseudomonadati</taxon>
        <taxon>Pseudomonadota</taxon>
        <taxon>Gammaproteobacteria</taxon>
        <taxon>Enterobacterales</taxon>
        <taxon>Pectobacteriaceae</taxon>
        <taxon>Pectobacterium</taxon>
    </lineage>
</organism>
<protein>
    <submittedName>
        <fullName evidence="2">Uncharacterized protein</fullName>
    </submittedName>
</protein>
<sequence length="87" mass="10071">MPLEKHIGICCALDKVEGNGEEWLSKHKTKRIVMEEGRYGSRTVLPDVVMRGFGKPSPAFNQATVFVVFYRHPFHERKTYIFMLINS</sequence>
<keyword evidence="3" id="KW-1185">Reference proteome</keyword>
<comment type="caution">
    <text evidence="2">The sequence shown here is derived from an EMBL/GenBank/DDBJ whole genome shotgun (WGS) entry which is preliminary data.</text>
</comment>
<gene>
    <name evidence="2" type="ORF">Pcaca03_09660</name>
    <name evidence="1" type="ORF">SOASR016_39340</name>
</gene>
<evidence type="ECO:0000313" key="3">
    <source>
        <dbReference type="Proteomes" id="UP001058167"/>
    </source>
</evidence>
<accession>A0AAI9PD39</accession>
<name>A0AAI9PD39_PECCC</name>
<evidence type="ECO:0000313" key="2">
    <source>
        <dbReference type="EMBL" id="GLV68522.1"/>
    </source>
</evidence>
<proteinExistence type="predicted"/>
<dbReference type="EMBL" id="BSRL01000001">
    <property type="protein sequence ID" value="GLV68522.1"/>
    <property type="molecule type" value="Genomic_DNA"/>
</dbReference>
<evidence type="ECO:0000313" key="1">
    <source>
        <dbReference type="EMBL" id="GKX49182.1"/>
    </source>
</evidence>
<reference evidence="1" key="1">
    <citation type="submission" date="2022-06" db="EMBL/GenBank/DDBJ databases">
        <title>Draft genome sequences of Pectobacterium carotovorum subsp. carotovorum str. NBRC12380.</title>
        <authorList>
            <person name="Wakabayashi Y."/>
            <person name="Kojima K."/>
        </authorList>
    </citation>
    <scope>NUCLEOTIDE SEQUENCE</scope>
    <source>
        <strain evidence="1">NBRC 12380</strain>
    </source>
</reference>
<dbReference type="EMBL" id="BRLF01000013">
    <property type="protein sequence ID" value="GKX49182.1"/>
    <property type="molecule type" value="Genomic_DNA"/>
</dbReference>